<gene>
    <name evidence="11" type="primary">nnrD</name>
    <name evidence="12" type="synonym">nnrE</name>
    <name evidence="16" type="ORF">SAMN05216355_101557</name>
</gene>
<evidence type="ECO:0000256" key="5">
    <source>
        <dbReference type="ARBA" id="ARBA00022857"/>
    </source>
</evidence>
<dbReference type="EMBL" id="FNIM01000001">
    <property type="protein sequence ID" value="SDN28214.1"/>
    <property type="molecule type" value="Genomic_DNA"/>
</dbReference>
<dbReference type="AlphaFoldDB" id="A0A1H0A4S5"/>
<feature type="binding site" evidence="12">
    <location>
        <begin position="87"/>
        <end position="91"/>
    </location>
    <ligand>
        <name>(6S)-NADPHX</name>
        <dbReference type="ChEBI" id="CHEBI:64076"/>
    </ligand>
</feature>
<evidence type="ECO:0000256" key="13">
    <source>
        <dbReference type="SAM" id="MobiDB-lite"/>
    </source>
</evidence>
<protein>
    <recommendedName>
        <fullName evidence="11 12">Multifunctional fusion protein</fullName>
    </recommendedName>
    <domain>
        <recommendedName>
            <fullName evidence="11">ADP-dependent (S)-NAD(P)H-hydrate dehydratase</fullName>
            <ecNumber evidence="11">4.2.1.136</ecNumber>
        </recommendedName>
        <alternativeName>
            <fullName evidence="11">ADP-dependent NAD(P)HX dehydratase</fullName>
        </alternativeName>
    </domain>
    <domain>
        <recommendedName>
            <fullName evidence="12">NAD(P)H-hydrate epimerase</fullName>
            <ecNumber evidence="12">5.1.99.6</ecNumber>
        </recommendedName>
        <alternativeName>
            <fullName evidence="12">NAD(P)HX epimerase</fullName>
        </alternativeName>
    </domain>
</protein>
<dbReference type="InterPro" id="IPR000631">
    <property type="entry name" value="CARKD"/>
</dbReference>
<comment type="function">
    <text evidence="11">Catalyzes the dehydration of the S-form of NAD(P)HX at the expense of ADP, which is converted to AMP. Together with NAD(P)HX epimerase, which catalyzes the epimerization of the S- and R-forms, the enzyme allows the repair of both epimers of NAD(P)HX, a damaged form of NAD(P)H that is a result of enzymatic or heat-dependent hydration.</text>
</comment>
<dbReference type="Pfam" id="PF01256">
    <property type="entry name" value="Carb_kinase"/>
    <property type="match status" value="1"/>
</dbReference>
<feature type="domain" description="YjeF N-terminal" evidence="15">
    <location>
        <begin position="31"/>
        <end position="261"/>
    </location>
</feature>
<evidence type="ECO:0000256" key="9">
    <source>
        <dbReference type="ARBA" id="ARBA00048238"/>
    </source>
</evidence>
<evidence type="ECO:0000256" key="4">
    <source>
        <dbReference type="ARBA" id="ARBA00022840"/>
    </source>
</evidence>
<dbReference type="RefSeq" id="WP_245690333.1">
    <property type="nucleotide sequence ID" value="NZ_FNIM01000001.1"/>
</dbReference>
<evidence type="ECO:0000256" key="12">
    <source>
        <dbReference type="HAMAP-Rule" id="MF_01966"/>
    </source>
</evidence>
<evidence type="ECO:0000313" key="16">
    <source>
        <dbReference type="EMBL" id="SDN28214.1"/>
    </source>
</evidence>
<dbReference type="Pfam" id="PF03853">
    <property type="entry name" value="YjeF_N"/>
    <property type="match status" value="1"/>
</dbReference>
<comment type="similarity">
    <text evidence="1">In the N-terminal section; belongs to the NnrE/AIBP family.</text>
</comment>
<feature type="binding site" evidence="11">
    <location>
        <position position="353"/>
    </location>
    <ligand>
        <name>(6S)-NADPHX</name>
        <dbReference type="ChEBI" id="CHEBI:64076"/>
    </ligand>
</feature>
<comment type="catalytic activity">
    <reaction evidence="10 11">
        <text>(6S)-NADPHX + ADP = AMP + phosphate + NADPH + H(+)</text>
        <dbReference type="Rhea" id="RHEA:32235"/>
        <dbReference type="ChEBI" id="CHEBI:15378"/>
        <dbReference type="ChEBI" id="CHEBI:43474"/>
        <dbReference type="ChEBI" id="CHEBI:57783"/>
        <dbReference type="ChEBI" id="CHEBI:64076"/>
        <dbReference type="ChEBI" id="CHEBI:456215"/>
        <dbReference type="ChEBI" id="CHEBI:456216"/>
        <dbReference type="EC" id="4.2.1.136"/>
    </reaction>
</comment>
<dbReference type="GO" id="GO:0005524">
    <property type="term" value="F:ATP binding"/>
    <property type="evidence" value="ECO:0007669"/>
    <property type="project" value="UniProtKB-KW"/>
</dbReference>
<keyword evidence="4 11" id="KW-0067">ATP-binding</keyword>
<evidence type="ECO:0000256" key="7">
    <source>
        <dbReference type="ARBA" id="ARBA00023239"/>
    </source>
</evidence>
<keyword evidence="5 11" id="KW-0521">NADP</keyword>
<feature type="binding site" evidence="11">
    <location>
        <position position="482"/>
    </location>
    <ligand>
        <name>AMP</name>
        <dbReference type="ChEBI" id="CHEBI:456215"/>
    </ligand>
</feature>
<comment type="cofactor">
    <cofactor evidence="11">
        <name>Mg(2+)</name>
        <dbReference type="ChEBI" id="CHEBI:18420"/>
    </cofactor>
</comment>
<keyword evidence="12" id="KW-0630">Potassium</keyword>
<dbReference type="PROSITE" id="PS01050">
    <property type="entry name" value="YJEF_C_2"/>
    <property type="match status" value="1"/>
</dbReference>
<dbReference type="GO" id="GO:0110051">
    <property type="term" value="P:metabolite repair"/>
    <property type="evidence" value="ECO:0007669"/>
    <property type="project" value="TreeGrafter"/>
</dbReference>
<feature type="binding site" evidence="11">
    <location>
        <position position="303"/>
    </location>
    <ligand>
        <name>(6S)-NADPHX</name>
        <dbReference type="ChEBI" id="CHEBI:64076"/>
    </ligand>
</feature>
<keyword evidence="17" id="KW-1185">Reference proteome</keyword>
<dbReference type="SUPFAM" id="SSF53613">
    <property type="entry name" value="Ribokinase-like"/>
    <property type="match status" value="1"/>
</dbReference>
<feature type="binding site" evidence="12">
    <location>
        <position position="204"/>
    </location>
    <ligand>
        <name>(6S)-NADPHX</name>
        <dbReference type="ChEBI" id="CHEBI:64076"/>
    </ligand>
</feature>
<dbReference type="Gene3D" id="3.40.1190.20">
    <property type="match status" value="1"/>
</dbReference>
<evidence type="ECO:0000259" key="14">
    <source>
        <dbReference type="PROSITE" id="PS51383"/>
    </source>
</evidence>
<dbReference type="SUPFAM" id="SSF64153">
    <property type="entry name" value="YjeF N-terminal domain-like"/>
    <property type="match status" value="1"/>
</dbReference>
<keyword evidence="12" id="KW-0413">Isomerase</keyword>
<evidence type="ECO:0000256" key="10">
    <source>
        <dbReference type="ARBA" id="ARBA00049209"/>
    </source>
</evidence>
<dbReference type="PANTHER" id="PTHR12592">
    <property type="entry name" value="ATP-DEPENDENT (S)-NAD(P)H-HYDRATE DEHYDRATASE FAMILY MEMBER"/>
    <property type="match status" value="1"/>
</dbReference>
<proteinExistence type="inferred from homology"/>
<dbReference type="PANTHER" id="PTHR12592:SF0">
    <property type="entry name" value="ATP-DEPENDENT (S)-NAD(P)H-HYDRATE DEHYDRATASE"/>
    <property type="match status" value="1"/>
</dbReference>
<evidence type="ECO:0000256" key="11">
    <source>
        <dbReference type="HAMAP-Rule" id="MF_01965"/>
    </source>
</evidence>
<dbReference type="GO" id="GO:0046496">
    <property type="term" value="P:nicotinamide nucleotide metabolic process"/>
    <property type="evidence" value="ECO:0007669"/>
    <property type="project" value="UniProtKB-UniRule"/>
</dbReference>
<dbReference type="GO" id="GO:0052856">
    <property type="term" value="F:NAD(P)HX epimerase activity"/>
    <property type="evidence" value="ECO:0007669"/>
    <property type="project" value="UniProtKB-UniRule"/>
</dbReference>
<dbReference type="EC" id="5.1.99.6" evidence="12"/>
<dbReference type="PROSITE" id="PS51383">
    <property type="entry name" value="YJEF_C_3"/>
    <property type="match status" value="1"/>
</dbReference>
<evidence type="ECO:0000313" key="17">
    <source>
        <dbReference type="Proteomes" id="UP000198541"/>
    </source>
</evidence>
<dbReference type="PROSITE" id="PS51385">
    <property type="entry name" value="YJEF_N"/>
    <property type="match status" value="1"/>
</dbReference>
<name>A0A1H0A4S5_9ACTO</name>
<dbReference type="InterPro" id="IPR036652">
    <property type="entry name" value="YjeF_N_dom_sf"/>
</dbReference>
<feature type="binding site" evidence="12">
    <location>
        <position position="165"/>
    </location>
    <ligand>
        <name>K(+)</name>
        <dbReference type="ChEBI" id="CHEBI:29103"/>
    </ligand>
</feature>
<keyword evidence="6 11" id="KW-0520">NAD</keyword>
<evidence type="ECO:0000256" key="2">
    <source>
        <dbReference type="ARBA" id="ARBA00009524"/>
    </source>
</evidence>
<comment type="catalytic activity">
    <reaction evidence="12">
        <text>(6R)-NADHX = (6S)-NADHX</text>
        <dbReference type="Rhea" id="RHEA:32215"/>
        <dbReference type="ChEBI" id="CHEBI:64074"/>
        <dbReference type="ChEBI" id="CHEBI:64075"/>
        <dbReference type="EC" id="5.1.99.6"/>
    </reaction>
</comment>
<evidence type="ECO:0000256" key="6">
    <source>
        <dbReference type="ARBA" id="ARBA00023027"/>
    </source>
</evidence>
<feature type="domain" description="YjeF C-terminal" evidence="14">
    <location>
        <begin position="268"/>
        <end position="589"/>
    </location>
</feature>
<evidence type="ECO:0000256" key="1">
    <source>
        <dbReference type="ARBA" id="ARBA00006001"/>
    </source>
</evidence>
<dbReference type="Proteomes" id="UP000198541">
    <property type="component" value="Unassembled WGS sequence"/>
</dbReference>
<keyword evidence="12" id="KW-0479">Metal-binding</keyword>
<sequence length="618" mass="60563">MSFANPPYDPHPPGDGNREASSGRTLAAEAAYPARAVAAAEAPLTVGTDRYMHAAAHALARAAVAELRDARGVVAGARVLLLVGGGHNGGDALLAGALLARRGCAVTAAPATEASRLHAAALEAARRAGVRLAADPLAAVQAAAGGAGAGEPGLRGADGADLVVDGLTGIGATGPLRPAAAALIAPLHAAGLPGERPFRVLAVDLPSGVGVDDGTLPGPVLAADRTVTFTCLKGVHLLPPAAPLCGRVEVADLGLPVPDGAPLAVRPADGELAELLRVPGASDHKYTRGVVGLWAGSQTYLGAAVLAASAAVRTGAGMVRLAAPQRVIELVLGRRPEVVPGDGRCQALVIGPGTDPADAPRAAELDAALGRALGEGGEPIDAVIDAGALPLLAARIAAGCRCGPQHVLTPHAGEAAALLTALGEQAGREAVEAAPAAAACRLTELTGATVLLKTTPTLIACPGGVLLSVDSGPGWLATAGSGDVLAGIIGALLAAARADAEIGGDARGEAADAAADMAARRADGEVAARCAALGVRLHALAAVRAAGLDGAASVACAATAVAGHPFESPGHPIAALDVAEAVPAAWEQLWRAGVHRVSSSQPGSAALGPASLRKNVHR</sequence>
<comment type="similarity">
    <text evidence="12">Belongs to the NnrE/AIBP family.</text>
</comment>
<feature type="binding site" evidence="12">
    <location>
        <position position="88"/>
    </location>
    <ligand>
        <name>K(+)</name>
        <dbReference type="ChEBI" id="CHEBI:29103"/>
    </ligand>
</feature>
<dbReference type="CDD" id="cd01171">
    <property type="entry name" value="YXKO-related"/>
    <property type="match status" value="1"/>
</dbReference>
<keyword evidence="7 11" id="KW-0456">Lyase</keyword>
<dbReference type="InterPro" id="IPR029056">
    <property type="entry name" value="Ribokinase-like"/>
</dbReference>
<dbReference type="GO" id="GO:0052855">
    <property type="term" value="F:ADP-dependent NAD(P)H-hydrate dehydratase activity"/>
    <property type="evidence" value="ECO:0007669"/>
    <property type="project" value="UniProtKB-UniRule"/>
</dbReference>
<evidence type="ECO:0000256" key="3">
    <source>
        <dbReference type="ARBA" id="ARBA00022741"/>
    </source>
</evidence>
<dbReference type="GO" id="GO:0046872">
    <property type="term" value="F:metal ion binding"/>
    <property type="evidence" value="ECO:0007669"/>
    <property type="project" value="UniProtKB-KW"/>
</dbReference>
<comment type="function">
    <text evidence="12">Catalyzes the epimerization of the S- and R-forms of NAD(P)HX, a damaged form of NAD(P)H that is a result of enzymatic or heat-dependent hydration. This is a prerequisite for the S-specific NAD(P)H-hydrate dehydratase to allow the repair of both epimers of NAD(P)HX.</text>
</comment>
<reference evidence="17" key="1">
    <citation type="submission" date="2016-10" db="EMBL/GenBank/DDBJ databases">
        <authorList>
            <person name="Varghese N."/>
            <person name="Submissions S."/>
        </authorList>
    </citation>
    <scope>NUCLEOTIDE SEQUENCE [LARGE SCALE GENOMIC DNA]</scope>
    <source>
        <strain evidence="17">DSM 27982</strain>
    </source>
</reference>
<comment type="subunit">
    <text evidence="11">Homotetramer.</text>
</comment>
<organism evidence="16 17">
    <name type="scientific">Actinomyces ruminicola</name>
    <dbReference type="NCBI Taxonomy" id="332524"/>
    <lineage>
        <taxon>Bacteria</taxon>
        <taxon>Bacillati</taxon>
        <taxon>Actinomycetota</taxon>
        <taxon>Actinomycetes</taxon>
        <taxon>Actinomycetales</taxon>
        <taxon>Actinomycetaceae</taxon>
        <taxon>Actinomyces</taxon>
    </lineage>
</organism>
<dbReference type="HAMAP" id="MF_01965">
    <property type="entry name" value="NADHX_dehydratase"/>
    <property type="match status" value="1"/>
</dbReference>
<comment type="catalytic activity">
    <reaction evidence="12">
        <text>(6R)-NADPHX = (6S)-NADPHX</text>
        <dbReference type="Rhea" id="RHEA:32227"/>
        <dbReference type="ChEBI" id="CHEBI:64076"/>
        <dbReference type="ChEBI" id="CHEBI:64077"/>
        <dbReference type="EC" id="5.1.99.6"/>
    </reaction>
</comment>
<feature type="region of interest" description="Disordered" evidence="13">
    <location>
        <begin position="1"/>
        <end position="25"/>
    </location>
</feature>
<comment type="similarity">
    <text evidence="11">Belongs to the NnrD/CARKD family.</text>
</comment>
<comment type="function">
    <text evidence="8">Bifunctional enzyme that catalyzes the epimerization of the S- and R-forms of NAD(P)HX and the dehydration of the S-form of NAD(P)HX at the expense of ADP, which is converted to AMP. This allows the repair of both epimers of NAD(P)HX, a damaged form of NAD(P)H that is a result of enzymatic or heat-dependent hydration.</text>
</comment>
<evidence type="ECO:0000259" key="15">
    <source>
        <dbReference type="PROSITE" id="PS51385"/>
    </source>
</evidence>
<feature type="binding site" evidence="11">
    <location>
        <position position="483"/>
    </location>
    <ligand>
        <name>(6S)-NADPHX</name>
        <dbReference type="ChEBI" id="CHEBI:64076"/>
    </ligand>
</feature>
<comment type="caution">
    <text evidence="12">Lacks conserved residue(s) required for the propagation of feature annotation.</text>
</comment>
<accession>A0A1H0A4S5</accession>
<dbReference type="STRING" id="332524.SAMN04487766_102219"/>
<feature type="binding site" evidence="11">
    <location>
        <begin position="453"/>
        <end position="457"/>
    </location>
    <ligand>
        <name>AMP</name>
        <dbReference type="ChEBI" id="CHEBI:456215"/>
    </ligand>
</feature>
<evidence type="ECO:0000256" key="8">
    <source>
        <dbReference type="ARBA" id="ARBA00025153"/>
    </source>
</evidence>
<comment type="cofactor">
    <cofactor evidence="12">
        <name>K(+)</name>
        <dbReference type="ChEBI" id="CHEBI:29103"/>
    </cofactor>
    <text evidence="12">Binds 1 potassium ion per subunit.</text>
</comment>
<comment type="catalytic activity">
    <reaction evidence="9 11">
        <text>(6S)-NADHX + ADP = AMP + phosphate + NADH + H(+)</text>
        <dbReference type="Rhea" id="RHEA:32223"/>
        <dbReference type="ChEBI" id="CHEBI:15378"/>
        <dbReference type="ChEBI" id="CHEBI:43474"/>
        <dbReference type="ChEBI" id="CHEBI:57945"/>
        <dbReference type="ChEBI" id="CHEBI:64074"/>
        <dbReference type="ChEBI" id="CHEBI:456215"/>
        <dbReference type="ChEBI" id="CHEBI:456216"/>
        <dbReference type="EC" id="4.2.1.136"/>
    </reaction>
</comment>
<dbReference type="HAMAP" id="MF_01966">
    <property type="entry name" value="NADHX_epimerase"/>
    <property type="match status" value="1"/>
</dbReference>
<dbReference type="InterPro" id="IPR017953">
    <property type="entry name" value="Carbohydrate_kinase_pred_CS"/>
</dbReference>
<feature type="region of interest" description="Disordered" evidence="13">
    <location>
        <begin position="599"/>
        <end position="618"/>
    </location>
</feature>
<feature type="binding site" evidence="12">
    <location>
        <position position="207"/>
    </location>
    <ligand>
        <name>K(+)</name>
        <dbReference type="ChEBI" id="CHEBI:29103"/>
    </ligand>
</feature>
<feature type="binding site" evidence="11">
    <location>
        <position position="411"/>
    </location>
    <ligand>
        <name>(6S)-NADPHX</name>
        <dbReference type="ChEBI" id="CHEBI:64076"/>
    </ligand>
</feature>
<dbReference type="Gene3D" id="3.40.50.10260">
    <property type="entry name" value="YjeF N-terminal domain"/>
    <property type="match status" value="1"/>
</dbReference>
<dbReference type="EC" id="4.2.1.136" evidence="11"/>
<keyword evidence="3 11" id="KW-0547">Nucleotide-binding</keyword>
<feature type="binding site" evidence="12">
    <location>
        <begin position="169"/>
        <end position="175"/>
    </location>
    <ligand>
        <name>(6S)-NADPHX</name>
        <dbReference type="ChEBI" id="CHEBI:64076"/>
    </ligand>
</feature>
<dbReference type="InterPro" id="IPR004443">
    <property type="entry name" value="YjeF_N_dom"/>
</dbReference>
<comment type="similarity">
    <text evidence="2">In the C-terminal section; belongs to the NnrD/CARKD family.</text>
</comment>